<dbReference type="PATRIC" id="fig|344882.3.peg.3025"/>
<dbReference type="InterPro" id="IPR000868">
    <property type="entry name" value="Isochorismatase-like_dom"/>
</dbReference>
<keyword evidence="1 3" id="KW-0378">Hydrolase</keyword>
<evidence type="ECO:0000256" key="1">
    <source>
        <dbReference type="ARBA" id="ARBA00022801"/>
    </source>
</evidence>
<dbReference type="STRING" id="344882.ABB29_08360"/>
<dbReference type="CDD" id="cd00431">
    <property type="entry name" value="cysteine_hydrolases"/>
    <property type="match status" value="1"/>
</dbReference>
<dbReference type="RefSeq" id="WP_057658177.1">
    <property type="nucleotide sequence ID" value="NZ_LDJL01000008.1"/>
</dbReference>
<dbReference type="Pfam" id="PF00857">
    <property type="entry name" value="Isochorismatase"/>
    <property type="match status" value="1"/>
</dbReference>
<protein>
    <submittedName>
        <fullName evidence="3">Hydrolase</fullName>
    </submittedName>
</protein>
<dbReference type="AlphaFoldDB" id="A0A0R0CUL7"/>
<evidence type="ECO:0000313" key="4">
    <source>
        <dbReference type="Proteomes" id="UP000052052"/>
    </source>
</evidence>
<accession>A0A0R0CUL7</accession>
<dbReference type="PANTHER" id="PTHR43540:SF7">
    <property type="entry name" value="ISOCHORISMATASE FAMILY PROTEIN YECD"/>
    <property type="match status" value="1"/>
</dbReference>
<gene>
    <name evidence="3" type="ORF">ABB29_08360</name>
</gene>
<dbReference type="OrthoDB" id="9807387at2"/>
<dbReference type="InterPro" id="IPR036380">
    <property type="entry name" value="Isochorismatase-like_sf"/>
</dbReference>
<dbReference type="SUPFAM" id="SSF52499">
    <property type="entry name" value="Isochorismatase-like hydrolases"/>
    <property type="match status" value="1"/>
</dbReference>
<organism evidence="3 4">
    <name type="scientific">Pseudoxanthomonas dokdonensis</name>
    <dbReference type="NCBI Taxonomy" id="344882"/>
    <lineage>
        <taxon>Bacteria</taxon>
        <taxon>Pseudomonadati</taxon>
        <taxon>Pseudomonadota</taxon>
        <taxon>Gammaproteobacteria</taxon>
        <taxon>Lysobacterales</taxon>
        <taxon>Lysobacteraceae</taxon>
        <taxon>Pseudoxanthomonas</taxon>
    </lineage>
</organism>
<reference evidence="3 4" key="1">
    <citation type="submission" date="2015-05" db="EMBL/GenBank/DDBJ databases">
        <title>Genome sequencing and analysis of members of genus Stenotrophomonas.</title>
        <authorList>
            <person name="Patil P.P."/>
            <person name="Midha S."/>
            <person name="Patil P.B."/>
        </authorList>
    </citation>
    <scope>NUCLEOTIDE SEQUENCE [LARGE SCALE GENOMIC DNA]</scope>
    <source>
        <strain evidence="3 4">DSM 21858</strain>
    </source>
</reference>
<dbReference type="PANTHER" id="PTHR43540">
    <property type="entry name" value="PEROXYUREIDOACRYLATE/UREIDOACRYLATE AMIDOHYDROLASE-RELATED"/>
    <property type="match status" value="1"/>
</dbReference>
<proteinExistence type="predicted"/>
<comment type="caution">
    <text evidence="3">The sequence shown here is derived from an EMBL/GenBank/DDBJ whole genome shotgun (WGS) entry which is preliminary data.</text>
</comment>
<sequence length="185" mass="20162">MPLTRLDPRPALICIDLQQGIVNQPTVHPTDVIVQHAARLAEAFRQRGLPVVLVNVTGGAPGRVESRGMAGERPADWSQLVAELRPQPTDILISKQVWGAFTHGDLATRLRQLDVTQTVIAGVSTSIGVESTARQAYELGFNVVLATDAMTDTRADAHDNSIERIFPRLGERASSDEIIALLDRR</sequence>
<dbReference type="EMBL" id="LDJL01000008">
    <property type="protein sequence ID" value="KRG69799.1"/>
    <property type="molecule type" value="Genomic_DNA"/>
</dbReference>
<evidence type="ECO:0000259" key="2">
    <source>
        <dbReference type="Pfam" id="PF00857"/>
    </source>
</evidence>
<dbReference type="Gene3D" id="3.40.50.850">
    <property type="entry name" value="Isochorismatase-like"/>
    <property type="match status" value="1"/>
</dbReference>
<feature type="domain" description="Isochorismatase-like" evidence="2">
    <location>
        <begin position="11"/>
        <end position="175"/>
    </location>
</feature>
<dbReference type="Proteomes" id="UP000052052">
    <property type="component" value="Unassembled WGS sequence"/>
</dbReference>
<dbReference type="InterPro" id="IPR050272">
    <property type="entry name" value="Isochorismatase-like_hydrls"/>
</dbReference>
<keyword evidence="4" id="KW-1185">Reference proteome</keyword>
<dbReference type="GO" id="GO:0016787">
    <property type="term" value="F:hydrolase activity"/>
    <property type="evidence" value="ECO:0007669"/>
    <property type="project" value="UniProtKB-KW"/>
</dbReference>
<name>A0A0R0CUL7_9GAMM</name>
<evidence type="ECO:0000313" key="3">
    <source>
        <dbReference type="EMBL" id="KRG69799.1"/>
    </source>
</evidence>